<sequence length="78" mass="8824">MEEADDITSVPVVPLHYADEIVWDLYTDIARFKFEMHNEEVVKSAMASFLGEAPKESIEGPSCVQGETVPRLVEERIK</sequence>
<dbReference type="EMBL" id="JARQZJ010000013">
    <property type="protein sequence ID" value="KAK9872726.1"/>
    <property type="molecule type" value="Genomic_DNA"/>
</dbReference>
<gene>
    <name evidence="1" type="ORF">WA026_019507</name>
</gene>
<accession>A0AAW1TML8</accession>
<dbReference type="Proteomes" id="UP001431783">
    <property type="component" value="Unassembled WGS sequence"/>
</dbReference>
<reference evidence="1 2" key="1">
    <citation type="submission" date="2023-03" db="EMBL/GenBank/DDBJ databases">
        <title>Genome insight into feeding habits of ladybird beetles.</title>
        <authorList>
            <person name="Li H.-S."/>
            <person name="Huang Y.-H."/>
            <person name="Pang H."/>
        </authorList>
    </citation>
    <scope>NUCLEOTIDE SEQUENCE [LARGE SCALE GENOMIC DNA]</scope>
    <source>
        <strain evidence="1">SYSU_2023b</strain>
        <tissue evidence="1">Whole body</tissue>
    </source>
</reference>
<evidence type="ECO:0000313" key="1">
    <source>
        <dbReference type="EMBL" id="KAK9872726.1"/>
    </source>
</evidence>
<name>A0AAW1TML8_9CUCU</name>
<dbReference type="AlphaFoldDB" id="A0AAW1TML8"/>
<proteinExistence type="predicted"/>
<keyword evidence="2" id="KW-1185">Reference proteome</keyword>
<comment type="caution">
    <text evidence="1">The sequence shown here is derived from an EMBL/GenBank/DDBJ whole genome shotgun (WGS) entry which is preliminary data.</text>
</comment>
<evidence type="ECO:0000313" key="2">
    <source>
        <dbReference type="Proteomes" id="UP001431783"/>
    </source>
</evidence>
<protein>
    <submittedName>
        <fullName evidence="1">Uncharacterized protein</fullName>
    </submittedName>
</protein>
<organism evidence="1 2">
    <name type="scientific">Henosepilachna vigintioctopunctata</name>
    <dbReference type="NCBI Taxonomy" id="420089"/>
    <lineage>
        <taxon>Eukaryota</taxon>
        <taxon>Metazoa</taxon>
        <taxon>Ecdysozoa</taxon>
        <taxon>Arthropoda</taxon>
        <taxon>Hexapoda</taxon>
        <taxon>Insecta</taxon>
        <taxon>Pterygota</taxon>
        <taxon>Neoptera</taxon>
        <taxon>Endopterygota</taxon>
        <taxon>Coleoptera</taxon>
        <taxon>Polyphaga</taxon>
        <taxon>Cucujiformia</taxon>
        <taxon>Coccinelloidea</taxon>
        <taxon>Coccinellidae</taxon>
        <taxon>Epilachninae</taxon>
        <taxon>Epilachnini</taxon>
        <taxon>Henosepilachna</taxon>
    </lineage>
</organism>